<keyword evidence="1" id="KW-1133">Transmembrane helix</keyword>
<feature type="transmembrane region" description="Helical" evidence="1">
    <location>
        <begin position="63"/>
        <end position="81"/>
    </location>
</feature>
<keyword evidence="1" id="KW-0812">Transmembrane</keyword>
<gene>
    <name evidence="2" type="ORF">JCM21531_432</name>
</gene>
<feature type="transmembrane region" description="Helical" evidence="1">
    <location>
        <begin position="13"/>
        <end position="33"/>
    </location>
</feature>
<evidence type="ECO:0000256" key="1">
    <source>
        <dbReference type="SAM" id="Phobius"/>
    </source>
</evidence>
<sequence length="155" mass="18184">MEEVYNQILFSEFLFGIFAFVIGLIVALVLWFYGDDVIKVKRNGVVVREIKLKKSAMFVFKRLLPLIILLAVTITGIYSTLDYVKKDYLYGEGTMTYYRKASNTVRIEIDNKYYSLPRTYRKNFSSKNIGTTYKFVYAKRTKLILHIEAVEDRID</sequence>
<dbReference type="EMBL" id="BAVR01000004">
    <property type="protein sequence ID" value="GAE87087.1"/>
    <property type="molecule type" value="Genomic_DNA"/>
</dbReference>
<proteinExistence type="predicted"/>
<dbReference type="AlphaFoldDB" id="W4V1U8"/>
<dbReference type="STRING" id="1294263.JCM21531_432"/>
<dbReference type="RefSeq" id="WP_038286902.1">
    <property type="nucleotide sequence ID" value="NZ_BAVR01000004.1"/>
</dbReference>
<dbReference type="OrthoDB" id="9968892at2"/>
<accession>W4V1U8</accession>
<reference evidence="2" key="1">
    <citation type="journal article" date="2014" name="Genome Announc.">
        <title>Draft Genome Sequence of Clostridium straminisolvens Strain JCM 21531T, Isolated from a Cellulose-Degrading Bacterial Community.</title>
        <authorList>
            <person name="Yuki M."/>
            <person name="Oshima K."/>
            <person name="Suda W."/>
            <person name="Sakamoto M."/>
            <person name="Kitamura K."/>
            <person name="Iida T."/>
            <person name="Hattori M."/>
            <person name="Ohkuma M."/>
        </authorList>
    </citation>
    <scope>NUCLEOTIDE SEQUENCE [LARGE SCALE GENOMIC DNA]</scope>
    <source>
        <strain evidence="2">JCM 21531</strain>
    </source>
</reference>
<protein>
    <submittedName>
        <fullName evidence="2">Uncharacterized protein</fullName>
    </submittedName>
</protein>
<organism evidence="2 3">
    <name type="scientific">Acetivibrio straminisolvens JCM 21531</name>
    <dbReference type="NCBI Taxonomy" id="1294263"/>
    <lineage>
        <taxon>Bacteria</taxon>
        <taxon>Bacillati</taxon>
        <taxon>Bacillota</taxon>
        <taxon>Clostridia</taxon>
        <taxon>Eubacteriales</taxon>
        <taxon>Oscillospiraceae</taxon>
        <taxon>Acetivibrio</taxon>
    </lineage>
</organism>
<keyword evidence="3" id="KW-1185">Reference proteome</keyword>
<keyword evidence="1" id="KW-0472">Membrane</keyword>
<evidence type="ECO:0000313" key="3">
    <source>
        <dbReference type="Proteomes" id="UP000019109"/>
    </source>
</evidence>
<name>W4V1U8_9FIRM</name>
<comment type="caution">
    <text evidence="2">The sequence shown here is derived from an EMBL/GenBank/DDBJ whole genome shotgun (WGS) entry which is preliminary data.</text>
</comment>
<evidence type="ECO:0000313" key="2">
    <source>
        <dbReference type="EMBL" id="GAE87087.1"/>
    </source>
</evidence>
<dbReference type="Proteomes" id="UP000019109">
    <property type="component" value="Unassembled WGS sequence"/>
</dbReference>